<gene>
    <name evidence="5" type="ORF">OGM63_04305</name>
</gene>
<name>A0ABT3AUF7_9CYAN</name>
<evidence type="ECO:0000259" key="4">
    <source>
        <dbReference type="PROSITE" id="PS01124"/>
    </source>
</evidence>
<evidence type="ECO:0000313" key="5">
    <source>
        <dbReference type="EMBL" id="MCV3212756.1"/>
    </source>
</evidence>
<dbReference type="Pfam" id="PF12833">
    <property type="entry name" value="HTH_18"/>
    <property type="match status" value="1"/>
</dbReference>
<proteinExistence type="predicted"/>
<dbReference type="PROSITE" id="PS01124">
    <property type="entry name" value="HTH_ARAC_FAMILY_2"/>
    <property type="match status" value="1"/>
</dbReference>
<evidence type="ECO:0000256" key="1">
    <source>
        <dbReference type="ARBA" id="ARBA00023015"/>
    </source>
</evidence>
<accession>A0ABT3AUF7</accession>
<keyword evidence="2" id="KW-0238">DNA-binding</keyword>
<organism evidence="5 6">
    <name type="scientific">Plectonema radiosum NIES-515</name>
    <dbReference type="NCBI Taxonomy" id="2986073"/>
    <lineage>
        <taxon>Bacteria</taxon>
        <taxon>Bacillati</taxon>
        <taxon>Cyanobacteriota</taxon>
        <taxon>Cyanophyceae</taxon>
        <taxon>Oscillatoriophycideae</taxon>
        <taxon>Oscillatoriales</taxon>
        <taxon>Microcoleaceae</taxon>
        <taxon>Plectonema</taxon>
    </lineage>
</organism>
<evidence type="ECO:0000256" key="3">
    <source>
        <dbReference type="ARBA" id="ARBA00023163"/>
    </source>
</evidence>
<keyword evidence="1" id="KW-0805">Transcription regulation</keyword>
<dbReference type="SMART" id="SM00342">
    <property type="entry name" value="HTH_ARAC"/>
    <property type="match status" value="1"/>
</dbReference>
<comment type="caution">
    <text evidence="5">The sequence shown here is derived from an EMBL/GenBank/DDBJ whole genome shotgun (WGS) entry which is preliminary data.</text>
</comment>
<reference evidence="5 6" key="1">
    <citation type="submission" date="2022-10" db="EMBL/GenBank/DDBJ databases">
        <title>Identification of biosynthetic pathway for the production of the potent trypsin inhibitor radiosumin.</title>
        <authorList>
            <person name="Fewer D.P."/>
            <person name="Delbaje E."/>
            <person name="Ouyang X."/>
            <person name="Agostino P.D."/>
            <person name="Wahlsten M."/>
            <person name="Jokela J."/>
            <person name="Permi P."/>
            <person name="Haapaniemi E."/>
            <person name="Koistinen H."/>
        </authorList>
    </citation>
    <scope>NUCLEOTIDE SEQUENCE [LARGE SCALE GENOMIC DNA]</scope>
    <source>
        <strain evidence="5 6">NIES-515</strain>
    </source>
</reference>
<protein>
    <submittedName>
        <fullName evidence="5">AraC family transcriptional regulator</fullName>
    </submittedName>
</protein>
<dbReference type="PANTHER" id="PTHR46796">
    <property type="entry name" value="HTH-TYPE TRANSCRIPTIONAL ACTIVATOR RHAS-RELATED"/>
    <property type="match status" value="1"/>
</dbReference>
<dbReference type="PROSITE" id="PS00041">
    <property type="entry name" value="HTH_ARAC_FAMILY_1"/>
    <property type="match status" value="1"/>
</dbReference>
<feature type="domain" description="HTH araC/xylS-type" evidence="4">
    <location>
        <begin position="191"/>
        <end position="289"/>
    </location>
</feature>
<dbReference type="SUPFAM" id="SSF46689">
    <property type="entry name" value="Homeodomain-like"/>
    <property type="match status" value="2"/>
</dbReference>
<dbReference type="InterPro" id="IPR009057">
    <property type="entry name" value="Homeodomain-like_sf"/>
</dbReference>
<keyword evidence="3" id="KW-0804">Transcription</keyword>
<keyword evidence="6" id="KW-1185">Reference proteome</keyword>
<dbReference type="InterPro" id="IPR018060">
    <property type="entry name" value="HTH_AraC"/>
</dbReference>
<sequence>MISDALSALLSVLPEVPIASSQATGWDKIQLAHYRQPPHTLPEISSPYHTICINIGGSVLLEHVVDGHIKTIHSETGDIGLYPANFKQSVRWDRETEFLQIYLEPTRTIAVSYESFGCDRIEIPPQLTFSDPLIYHIGLALLTALKTDGIQSRLYAESMANALAVHLVSRYSTRERAIPDFVLGGIPRNFQQVIDYINDNLEHNLSLTELANVVKLSSYHFAHLFKQTTGVSPHQYHIRCRIQRAKELLLTKNMTIAQVAHAVGFASQGHLNYHFKRLVGITPKAFLRQ</sequence>
<dbReference type="EMBL" id="JAOWRF010000066">
    <property type="protein sequence ID" value="MCV3212756.1"/>
    <property type="molecule type" value="Genomic_DNA"/>
</dbReference>
<dbReference type="Gene3D" id="1.10.10.60">
    <property type="entry name" value="Homeodomain-like"/>
    <property type="match status" value="2"/>
</dbReference>
<evidence type="ECO:0000256" key="2">
    <source>
        <dbReference type="ARBA" id="ARBA00023125"/>
    </source>
</evidence>
<dbReference type="InterPro" id="IPR018062">
    <property type="entry name" value="HTH_AraC-typ_CS"/>
</dbReference>
<evidence type="ECO:0000313" key="6">
    <source>
        <dbReference type="Proteomes" id="UP001526143"/>
    </source>
</evidence>
<dbReference type="RefSeq" id="WP_263744265.1">
    <property type="nucleotide sequence ID" value="NZ_JAOWRF010000066.1"/>
</dbReference>
<dbReference type="Proteomes" id="UP001526143">
    <property type="component" value="Unassembled WGS sequence"/>
</dbReference>
<dbReference type="InterPro" id="IPR050204">
    <property type="entry name" value="AraC_XylS_family_regulators"/>
</dbReference>
<dbReference type="PANTHER" id="PTHR46796:SF6">
    <property type="entry name" value="ARAC SUBFAMILY"/>
    <property type="match status" value="1"/>
</dbReference>